<comment type="caution">
    <text evidence="4">The sequence shown here is derived from an EMBL/GenBank/DDBJ whole genome shotgun (WGS) entry which is preliminary data.</text>
</comment>
<evidence type="ECO:0000259" key="3">
    <source>
        <dbReference type="PROSITE" id="PS51462"/>
    </source>
</evidence>
<comment type="cofactor">
    <cofactor evidence="1">
        <name>Mg(2+)</name>
        <dbReference type="ChEBI" id="CHEBI:18420"/>
    </cofactor>
</comment>
<dbReference type="Pfam" id="PF00293">
    <property type="entry name" value="NUDIX"/>
    <property type="match status" value="1"/>
</dbReference>
<dbReference type="SUPFAM" id="SSF55811">
    <property type="entry name" value="Nudix"/>
    <property type="match status" value="1"/>
</dbReference>
<dbReference type="GO" id="GO:0016787">
    <property type="term" value="F:hydrolase activity"/>
    <property type="evidence" value="ECO:0007669"/>
    <property type="project" value="UniProtKB-KW"/>
</dbReference>
<evidence type="ECO:0000256" key="2">
    <source>
        <dbReference type="ARBA" id="ARBA00022801"/>
    </source>
</evidence>
<dbReference type="InterPro" id="IPR000086">
    <property type="entry name" value="NUDIX_hydrolase_dom"/>
</dbReference>
<evidence type="ECO:0000313" key="5">
    <source>
        <dbReference type="Proteomes" id="UP000291933"/>
    </source>
</evidence>
<proteinExistence type="predicted"/>
<sequence>MAMPPFVADLRRAVGHSPLWLSGSTAVIVREGESGLEVLLVKRSDDGAWSSVCGIVDPGEEPGDAAVREALEEAGVVVEVERLVWMSVTDLVTYLNGDQTQYIDHTFRCRWVSGDPFPADGEAVEARWFAADALPDMPRVHAERVQVVLEDRPECRLGRLAR</sequence>
<dbReference type="PROSITE" id="PS00893">
    <property type="entry name" value="NUDIX_BOX"/>
    <property type="match status" value="1"/>
</dbReference>
<dbReference type="RefSeq" id="WP_131170753.1">
    <property type="nucleotide sequence ID" value="NZ_FXTL01000001.1"/>
</dbReference>
<dbReference type="CDD" id="cd18879">
    <property type="entry name" value="NUDIX_Hydrolase"/>
    <property type="match status" value="1"/>
</dbReference>
<dbReference type="EMBL" id="SDMR01000001">
    <property type="protein sequence ID" value="TBT96341.1"/>
    <property type="molecule type" value="Genomic_DNA"/>
</dbReference>
<feature type="domain" description="Nudix hydrolase" evidence="3">
    <location>
        <begin position="19"/>
        <end position="153"/>
    </location>
</feature>
<dbReference type="PANTHER" id="PTHR43046:SF16">
    <property type="entry name" value="ADP-RIBOSE PYROPHOSPHATASE YJHB-RELATED"/>
    <property type="match status" value="1"/>
</dbReference>
<reference evidence="4 5" key="1">
    <citation type="submission" date="2019-01" db="EMBL/GenBank/DDBJ databases">
        <title>Lactibacter flavus gen. nov., sp. nov., a novel bacterium of the family Propionibacteriaceae isolated from raw milk and dairy products.</title>
        <authorList>
            <person name="Huptas C."/>
            <person name="Wenning M."/>
            <person name="Breitenwieser F."/>
            <person name="Doll E."/>
            <person name="Von Neubeck M."/>
            <person name="Busse H.-J."/>
            <person name="Scherer S."/>
        </authorList>
    </citation>
    <scope>NUCLEOTIDE SEQUENCE [LARGE SCALE GENOMIC DNA]</scope>
    <source>
        <strain evidence="4 5">DSM 22130</strain>
    </source>
</reference>
<dbReference type="OrthoDB" id="9814308at2"/>
<dbReference type="PANTHER" id="PTHR43046">
    <property type="entry name" value="GDP-MANNOSE MANNOSYL HYDROLASE"/>
    <property type="match status" value="1"/>
</dbReference>
<dbReference type="Gene3D" id="3.90.79.10">
    <property type="entry name" value="Nucleoside Triphosphate Pyrophosphohydrolase"/>
    <property type="match status" value="1"/>
</dbReference>
<organism evidence="4 5">
    <name type="scientific">Propioniciclava tarda</name>
    <dbReference type="NCBI Taxonomy" id="433330"/>
    <lineage>
        <taxon>Bacteria</taxon>
        <taxon>Bacillati</taxon>
        <taxon>Actinomycetota</taxon>
        <taxon>Actinomycetes</taxon>
        <taxon>Propionibacteriales</taxon>
        <taxon>Propionibacteriaceae</taxon>
        <taxon>Propioniciclava</taxon>
    </lineage>
</organism>
<evidence type="ECO:0000256" key="1">
    <source>
        <dbReference type="ARBA" id="ARBA00001946"/>
    </source>
</evidence>
<name>A0A4V2JTH8_PROTD</name>
<dbReference type="InterPro" id="IPR015797">
    <property type="entry name" value="NUDIX_hydrolase-like_dom_sf"/>
</dbReference>
<keyword evidence="5" id="KW-1185">Reference proteome</keyword>
<dbReference type="AlphaFoldDB" id="A0A4V2JTH8"/>
<gene>
    <name evidence="4" type="ORF">ET996_01380</name>
</gene>
<keyword evidence="2" id="KW-0378">Hydrolase</keyword>
<protein>
    <submittedName>
        <fullName evidence="4">NUDIX domain-containing protein</fullName>
    </submittedName>
</protein>
<dbReference type="InterPro" id="IPR020084">
    <property type="entry name" value="NUDIX_hydrolase_CS"/>
</dbReference>
<accession>A0A4V2JTH8</accession>
<dbReference type="PROSITE" id="PS51462">
    <property type="entry name" value="NUDIX"/>
    <property type="match status" value="1"/>
</dbReference>
<dbReference type="Proteomes" id="UP000291933">
    <property type="component" value="Unassembled WGS sequence"/>
</dbReference>
<evidence type="ECO:0000313" key="4">
    <source>
        <dbReference type="EMBL" id="TBT96341.1"/>
    </source>
</evidence>